<keyword evidence="4" id="KW-0732">Signal</keyword>
<dbReference type="PANTHER" id="PTHR33538:SF2">
    <property type="entry name" value="PROTEIN GAMETE EXPRESSED 1"/>
    <property type="match status" value="1"/>
</dbReference>
<keyword evidence="6" id="KW-1185">Reference proteome</keyword>
<feature type="coiled-coil region" evidence="1">
    <location>
        <begin position="163"/>
        <end position="190"/>
    </location>
</feature>
<evidence type="ECO:0008006" key="7">
    <source>
        <dbReference type="Google" id="ProtNLM"/>
    </source>
</evidence>
<dbReference type="PANTHER" id="PTHR33538">
    <property type="entry name" value="PROTEIN GAMETE EXPRESSED 1"/>
    <property type="match status" value="1"/>
</dbReference>
<feature type="region of interest" description="Disordered" evidence="2">
    <location>
        <begin position="425"/>
        <end position="452"/>
    </location>
</feature>
<dbReference type="EMBL" id="CAJPVJ010002168">
    <property type="protein sequence ID" value="CAG2165865.1"/>
    <property type="molecule type" value="Genomic_DNA"/>
</dbReference>
<evidence type="ECO:0000256" key="2">
    <source>
        <dbReference type="SAM" id="MobiDB-lite"/>
    </source>
</evidence>
<gene>
    <name evidence="5" type="ORF">ONB1V03_LOCUS5403</name>
</gene>
<evidence type="ECO:0000256" key="3">
    <source>
        <dbReference type="SAM" id="Phobius"/>
    </source>
</evidence>
<keyword evidence="3" id="KW-1133">Transmembrane helix</keyword>
<feature type="transmembrane region" description="Helical" evidence="3">
    <location>
        <begin position="245"/>
        <end position="262"/>
    </location>
</feature>
<name>A0A7R9LS95_9ACAR</name>
<accession>A0A7R9LS95</accession>
<evidence type="ECO:0000313" key="6">
    <source>
        <dbReference type="Proteomes" id="UP000728032"/>
    </source>
</evidence>
<dbReference type="OrthoDB" id="377549at2759"/>
<feature type="transmembrane region" description="Helical" evidence="3">
    <location>
        <begin position="274"/>
        <end position="295"/>
    </location>
</feature>
<feature type="region of interest" description="Disordered" evidence="2">
    <location>
        <begin position="375"/>
        <end position="408"/>
    </location>
</feature>
<feature type="transmembrane region" description="Helical" evidence="3">
    <location>
        <begin position="315"/>
        <end position="335"/>
    </location>
</feature>
<evidence type="ECO:0000313" key="5">
    <source>
        <dbReference type="EMBL" id="CAD7645812.1"/>
    </source>
</evidence>
<reference evidence="5" key="1">
    <citation type="submission" date="2020-11" db="EMBL/GenBank/DDBJ databases">
        <authorList>
            <person name="Tran Van P."/>
        </authorList>
    </citation>
    <scope>NUCLEOTIDE SEQUENCE</scope>
</reference>
<organism evidence="5">
    <name type="scientific">Oppiella nova</name>
    <dbReference type="NCBI Taxonomy" id="334625"/>
    <lineage>
        <taxon>Eukaryota</taxon>
        <taxon>Metazoa</taxon>
        <taxon>Ecdysozoa</taxon>
        <taxon>Arthropoda</taxon>
        <taxon>Chelicerata</taxon>
        <taxon>Arachnida</taxon>
        <taxon>Acari</taxon>
        <taxon>Acariformes</taxon>
        <taxon>Sarcoptiformes</taxon>
        <taxon>Oribatida</taxon>
        <taxon>Brachypylina</taxon>
        <taxon>Oppioidea</taxon>
        <taxon>Oppiidae</taxon>
        <taxon>Oppiella</taxon>
    </lineage>
</organism>
<keyword evidence="3" id="KW-0472">Membrane</keyword>
<dbReference type="AlphaFoldDB" id="A0A7R9LS95"/>
<keyword evidence="1" id="KW-0175">Coiled coil</keyword>
<dbReference type="InterPro" id="IPR040346">
    <property type="entry name" value="GEX1/Brambleberry"/>
</dbReference>
<evidence type="ECO:0000256" key="4">
    <source>
        <dbReference type="SAM" id="SignalP"/>
    </source>
</evidence>
<proteinExistence type="predicted"/>
<feature type="compositionally biased region" description="Basic and acidic residues" evidence="2">
    <location>
        <begin position="376"/>
        <end position="386"/>
    </location>
</feature>
<protein>
    <recommendedName>
        <fullName evidence="7">Protein GAMETE EXPRESSED 1</fullName>
    </recommendedName>
</protein>
<sequence>MSLTFNAFVVHLALIWCQFITRLQCFDENVWQTYDKSADNGHQFGHKSSQELYESGKQFLEVMVRQETMYGNCWRNAIQALDTSCKRLDEEVQSRLALSFANCFLERSGMKTYPCDERQDMKTCLQRMDDRAFNSYTEFFTHTQSVCFYLQSEFWQQKTESTVDRLTQTSHEVKNRLEDASQQLNELNGLQELSITSQLRLNDELMAAKNAMNEFKASSAEQRFIVREILDRFIRLQDFVLLEMSYGYSIVFFVVSMIIVYFMTTPVRTNEARLWLFVALIINLFVERLIASYSLDDQLMGLKSTSIVMNERIWLSRKVTLILMAAIFVWFAITYKNYGYVNHSILNEHTLRLNLIQSQLNQICKTVDSSPQKSVECVDKRDKEYSSDSDSDFMADSGNSSDDSDVSEASIETCSTIEIVSSSTTKRNDNDMNLGNSSNGETPTPPLLTLSPSYNLRPRKSIIYTKNGIINETVDDFMAKVELSANISKFKSQSIHPNVKNFLSSDED</sequence>
<keyword evidence="3" id="KW-0812">Transmembrane</keyword>
<dbReference type="EMBL" id="OC916993">
    <property type="protein sequence ID" value="CAD7645812.1"/>
    <property type="molecule type" value="Genomic_DNA"/>
</dbReference>
<evidence type="ECO:0000256" key="1">
    <source>
        <dbReference type="SAM" id="Coils"/>
    </source>
</evidence>
<feature type="compositionally biased region" description="Polar residues" evidence="2">
    <location>
        <begin position="425"/>
        <end position="441"/>
    </location>
</feature>
<feature type="signal peptide" evidence="4">
    <location>
        <begin position="1"/>
        <end position="25"/>
    </location>
</feature>
<dbReference type="Proteomes" id="UP000728032">
    <property type="component" value="Unassembled WGS sequence"/>
</dbReference>
<feature type="chain" id="PRO_5036403539" description="Protein GAMETE EXPRESSED 1" evidence="4">
    <location>
        <begin position="26"/>
        <end position="508"/>
    </location>
</feature>